<gene>
    <name evidence="2" type="ORF">BG04_5657</name>
</gene>
<feature type="transmembrane region" description="Helical" evidence="1">
    <location>
        <begin position="30"/>
        <end position="47"/>
    </location>
</feature>
<keyword evidence="2" id="KW-0614">Plasmid</keyword>
<accession>A0A0B6AWV1</accession>
<name>A0A0B6AWV1_PRIM2</name>
<sequence length="77" mass="9240">MDYVHWRALTIDYVLYPELINVTKNTKINIMLHIFVTTILGISEIHYTFELSVTKLVVFVAYEIPSFYFWLHRMGNR</sequence>
<reference evidence="2 3" key="1">
    <citation type="journal article" date="2015" name="Genome Announc.">
        <title>Complete genome sequences for 35 biothreat assay-relevant bacillus species.</title>
        <authorList>
            <person name="Johnson S.L."/>
            <person name="Daligault H.E."/>
            <person name="Davenport K.W."/>
            <person name="Jaissle J."/>
            <person name="Frey K.G."/>
            <person name="Ladner J.T."/>
            <person name="Broomall S.M."/>
            <person name="Bishop-Lilly K.A."/>
            <person name="Bruce D.C."/>
            <person name="Gibbons H.S."/>
            <person name="Coyne S.R."/>
            <person name="Lo C.C."/>
            <person name="Meincke L."/>
            <person name="Munk A.C."/>
            <person name="Koroleva G.I."/>
            <person name="Rosenzweig C.N."/>
            <person name="Palacios G.F."/>
            <person name="Redden C.L."/>
            <person name="Minogue T.D."/>
            <person name="Chain P.S."/>
        </authorList>
    </citation>
    <scope>NUCLEOTIDE SEQUENCE [LARGE SCALE GENOMIC DNA]</scope>
    <source>
        <strain evidence="3">ATCC 14581 / DSM 32 / JCM 2506 / NBRC 15308 / NCIMB 9376 / NCTC 10342 / NRRL B-14308 / VKM B-512</strain>
        <plasmid evidence="2 3">pBMV_2</plasmid>
    </source>
</reference>
<evidence type="ECO:0000256" key="1">
    <source>
        <dbReference type="SAM" id="Phobius"/>
    </source>
</evidence>
<proteinExistence type="predicted"/>
<dbReference type="AlphaFoldDB" id="A0A0B6AWV1"/>
<dbReference type="KEGG" id="bmeg:BG04_5657"/>
<feature type="transmembrane region" description="Helical" evidence="1">
    <location>
        <begin position="53"/>
        <end position="71"/>
    </location>
</feature>
<dbReference type="Proteomes" id="UP000031829">
    <property type="component" value="Plasmid pBMV_2"/>
</dbReference>
<evidence type="ECO:0000313" key="3">
    <source>
        <dbReference type="Proteomes" id="UP000031829"/>
    </source>
</evidence>
<dbReference type="HOGENOM" id="CLU_2630794_0_0_9"/>
<organism evidence="2 3">
    <name type="scientific">Priestia megaterium (strain ATCC 14581 / DSM 32 / CCUG 1817 / JCM 2506 / NBRC 15308 / NCIMB 9376 / NCTC 10342 / NRRL B-14308 / VKM B-512 / Ford 19)</name>
    <name type="common">Bacillus megaterium</name>
    <dbReference type="NCBI Taxonomy" id="1348623"/>
    <lineage>
        <taxon>Bacteria</taxon>
        <taxon>Bacillati</taxon>
        <taxon>Bacillota</taxon>
        <taxon>Bacilli</taxon>
        <taxon>Bacillales</taxon>
        <taxon>Bacillaceae</taxon>
        <taxon>Priestia</taxon>
    </lineage>
</organism>
<protein>
    <submittedName>
        <fullName evidence="2">Uncharacterized protein</fullName>
    </submittedName>
</protein>
<dbReference type="EMBL" id="CP009921">
    <property type="protein sequence ID" value="AJI25587.1"/>
    <property type="molecule type" value="Genomic_DNA"/>
</dbReference>
<keyword evidence="1" id="KW-0472">Membrane</keyword>
<keyword evidence="1" id="KW-0812">Transmembrane</keyword>
<keyword evidence="1" id="KW-1133">Transmembrane helix</keyword>
<evidence type="ECO:0000313" key="2">
    <source>
        <dbReference type="EMBL" id="AJI25587.1"/>
    </source>
</evidence>
<geneLocation type="plasmid" evidence="2 3">
    <name>pBMV_2</name>
</geneLocation>